<dbReference type="GO" id="GO:0015171">
    <property type="term" value="F:amino acid transmembrane transporter activity"/>
    <property type="evidence" value="ECO:0007669"/>
    <property type="project" value="TreeGrafter"/>
</dbReference>
<dbReference type="InterPro" id="IPR001123">
    <property type="entry name" value="LeuE-type"/>
</dbReference>
<accession>A0A1G2DE34</accession>
<dbReference type="Pfam" id="PF01810">
    <property type="entry name" value="LysE"/>
    <property type="match status" value="1"/>
</dbReference>
<evidence type="ECO:0000256" key="6">
    <source>
        <dbReference type="SAM" id="Phobius"/>
    </source>
</evidence>
<dbReference type="PANTHER" id="PTHR30086:SF21">
    <property type="entry name" value="TRANSPORT PROTEIN"/>
    <property type="match status" value="1"/>
</dbReference>
<feature type="transmembrane region" description="Helical" evidence="6">
    <location>
        <begin position="183"/>
        <end position="204"/>
    </location>
</feature>
<feature type="transmembrane region" description="Helical" evidence="6">
    <location>
        <begin position="41"/>
        <end position="64"/>
    </location>
</feature>
<evidence type="ECO:0000313" key="7">
    <source>
        <dbReference type="EMBL" id="OGZ11907.1"/>
    </source>
</evidence>
<protein>
    <recommendedName>
        <fullName evidence="9">Lysine transporter LysE</fullName>
    </recommendedName>
</protein>
<evidence type="ECO:0000313" key="8">
    <source>
        <dbReference type="Proteomes" id="UP000178534"/>
    </source>
</evidence>
<comment type="subcellular location">
    <subcellularLocation>
        <location evidence="1">Cell membrane</location>
        <topology evidence="1">Multi-pass membrane protein</topology>
    </subcellularLocation>
</comment>
<reference evidence="7 8" key="1">
    <citation type="journal article" date="2016" name="Nat. Commun.">
        <title>Thousands of microbial genomes shed light on interconnected biogeochemical processes in an aquifer system.</title>
        <authorList>
            <person name="Anantharaman K."/>
            <person name="Brown C.T."/>
            <person name="Hug L.A."/>
            <person name="Sharon I."/>
            <person name="Castelle C.J."/>
            <person name="Probst A.J."/>
            <person name="Thomas B.C."/>
            <person name="Singh A."/>
            <person name="Wilkins M.J."/>
            <person name="Karaoz U."/>
            <person name="Brodie E.L."/>
            <person name="Williams K.H."/>
            <person name="Hubbard S.S."/>
            <person name="Banfield J.F."/>
        </authorList>
    </citation>
    <scope>NUCLEOTIDE SEQUENCE [LARGE SCALE GENOMIC DNA]</scope>
</reference>
<feature type="transmembrane region" description="Helical" evidence="6">
    <location>
        <begin position="150"/>
        <end position="171"/>
    </location>
</feature>
<feature type="transmembrane region" description="Helical" evidence="6">
    <location>
        <begin position="115"/>
        <end position="138"/>
    </location>
</feature>
<dbReference type="AlphaFoldDB" id="A0A1G2DE34"/>
<gene>
    <name evidence="7" type="ORF">A2942_01955</name>
</gene>
<evidence type="ECO:0000256" key="2">
    <source>
        <dbReference type="ARBA" id="ARBA00022475"/>
    </source>
</evidence>
<evidence type="ECO:0000256" key="3">
    <source>
        <dbReference type="ARBA" id="ARBA00022692"/>
    </source>
</evidence>
<evidence type="ECO:0008006" key="9">
    <source>
        <dbReference type="Google" id="ProtNLM"/>
    </source>
</evidence>
<dbReference type="EMBL" id="MHLP01000031">
    <property type="protein sequence ID" value="OGZ11907.1"/>
    <property type="molecule type" value="Genomic_DNA"/>
</dbReference>
<feature type="transmembrane region" description="Helical" evidence="6">
    <location>
        <begin position="6"/>
        <end position="29"/>
    </location>
</feature>
<evidence type="ECO:0000256" key="5">
    <source>
        <dbReference type="ARBA" id="ARBA00023136"/>
    </source>
</evidence>
<evidence type="ECO:0000256" key="4">
    <source>
        <dbReference type="ARBA" id="ARBA00022989"/>
    </source>
</evidence>
<comment type="caution">
    <text evidence="7">The sequence shown here is derived from an EMBL/GenBank/DDBJ whole genome shotgun (WGS) entry which is preliminary data.</text>
</comment>
<keyword evidence="4 6" id="KW-1133">Transmembrane helix</keyword>
<sequence length="205" mass="22635">MEVYLVQFGTLAFVHFLVVITPGPDFALVASRSLLLSRREALVTALGVVSGVAIHLTYTLFGVVALLGQSSVLFDVVRWSGALYLTYLGLRFLFARGSPMNILPGAPAHSLRQAYLSGFFSNLLNPNVLFFFVALFTQIVSPGTPLLVKFIYATEILLVTVLWYTFVAYILSTPRFRGRWEKYSRAIELLAGLVLVGFGIHLGLQ</sequence>
<dbReference type="GO" id="GO:0005886">
    <property type="term" value="C:plasma membrane"/>
    <property type="evidence" value="ECO:0007669"/>
    <property type="project" value="UniProtKB-SubCell"/>
</dbReference>
<proteinExistence type="predicted"/>
<keyword evidence="5 6" id="KW-0472">Membrane</keyword>
<dbReference type="PANTHER" id="PTHR30086">
    <property type="entry name" value="ARGININE EXPORTER PROTEIN ARGO"/>
    <property type="match status" value="1"/>
</dbReference>
<dbReference type="Proteomes" id="UP000178534">
    <property type="component" value="Unassembled WGS sequence"/>
</dbReference>
<keyword evidence="2" id="KW-1003">Cell membrane</keyword>
<dbReference type="PIRSF" id="PIRSF006324">
    <property type="entry name" value="LeuE"/>
    <property type="match status" value="1"/>
</dbReference>
<keyword evidence="3 6" id="KW-0812">Transmembrane</keyword>
<name>A0A1G2DE34_9BACT</name>
<evidence type="ECO:0000256" key="1">
    <source>
        <dbReference type="ARBA" id="ARBA00004651"/>
    </source>
</evidence>
<organism evidence="7 8">
    <name type="scientific">Candidatus Lloydbacteria bacterium RIFCSPLOWO2_01_FULL_50_20</name>
    <dbReference type="NCBI Taxonomy" id="1798665"/>
    <lineage>
        <taxon>Bacteria</taxon>
        <taxon>Candidatus Lloydiibacteriota</taxon>
    </lineage>
</organism>
<feature type="transmembrane region" description="Helical" evidence="6">
    <location>
        <begin position="76"/>
        <end position="94"/>
    </location>
</feature>